<name>A0AA35LEA8_9SAUR</name>
<reference evidence="2" key="1">
    <citation type="submission" date="2022-12" db="EMBL/GenBank/DDBJ databases">
        <authorList>
            <person name="Alioto T."/>
            <person name="Alioto T."/>
            <person name="Gomez Garrido J."/>
        </authorList>
    </citation>
    <scope>NUCLEOTIDE SEQUENCE</scope>
</reference>
<evidence type="ECO:0000313" key="2">
    <source>
        <dbReference type="EMBL" id="CAI5794750.1"/>
    </source>
</evidence>
<dbReference type="AlphaFoldDB" id="A0AA35LEA8"/>
<evidence type="ECO:0000256" key="1">
    <source>
        <dbReference type="SAM" id="MobiDB-lite"/>
    </source>
</evidence>
<feature type="region of interest" description="Disordered" evidence="1">
    <location>
        <begin position="64"/>
        <end position="86"/>
    </location>
</feature>
<accession>A0AA35LEA8</accession>
<dbReference type="Proteomes" id="UP001178461">
    <property type="component" value="Chromosome 15"/>
</dbReference>
<feature type="region of interest" description="Disordered" evidence="1">
    <location>
        <begin position="1"/>
        <end position="25"/>
    </location>
</feature>
<dbReference type="EMBL" id="OX395141">
    <property type="protein sequence ID" value="CAI5794750.1"/>
    <property type="molecule type" value="Genomic_DNA"/>
</dbReference>
<gene>
    <name evidence="2" type="ORF">PODLI_1B005222</name>
</gene>
<evidence type="ECO:0000313" key="3">
    <source>
        <dbReference type="Proteomes" id="UP001178461"/>
    </source>
</evidence>
<organism evidence="2 3">
    <name type="scientific">Podarcis lilfordi</name>
    <name type="common">Lilford's wall lizard</name>
    <dbReference type="NCBI Taxonomy" id="74358"/>
    <lineage>
        <taxon>Eukaryota</taxon>
        <taxon>Metazoa</taxon>
        <taxon>Chordata</taxon>
        <taxon>Craniata</taxon>
        <taxon>Vertebrata</taxon>
        <taxon>Euteleostomi</taxon>
        <taxon>Lepidosauria</taxon>
        <taxon>Squamata</taxon>
        <taxon>Bifurcata</taxon>
        <taxon>Unidentata</taxon>
        <taxon>Episquamata</taxon>
        <taxon>Laterata</taxon>
        <taxon>Lacertibaenia</taxon>
        <taxon>Lacertidae</taxon>
        <taxon>Podarcis</taxon>
    </lineage>
</organism>
<sequence>MAAFGLQRPDGGVARDERDSLPSPKMASLFGTACPLPTWPPRYRSPPAGRALVQDGALEHTLQSKPAFRRFDSPLSLPRRPCGHAA</sequence>
<proteinExistence type="predicted"/>
<keyword evidence="3" id="KW-1185">Reference proteome</keyword>
<protein>
    <submittedName>
        <fullName evidence="2">Uncharacterized protein</fullName>
    </submittedName>
</protein>